<feature type="compositionally biased region" description="Basic and acidic residues" evidence="1">
    <location>
        <begin position="142"/>
        <end position="154"/>
    </location>
</feature>
<reference evidence="2" key="3">
    <citation type="journal article" date="2017" name="Nature">
        <title>Genome sequence of the progenitor of the wheat D genome Aegilops tauschii.</title>
        <authorList>
            <person name="Luo M.C."/>
            <person name="Gu Y.Q."/>
            <person name="Puiu D."/>
            <person name="Wang H."/>
            <person name="Twardziok S.O."/>
            <person name="Deal K.R."/>
            <person name="Huo N."/>
            <person name="Zhu T."/>
            <person name="Wang L."/>
            <person name="Wang Y."/>
            <person name="McGuire P.E."/>
            <person name="Liu S."/>
            <person name="Long H."/>
            <person name="Ramasamy R.K."/>
            <person name="Rodriguez J.C."/>
            <person name="Van S.L."/>
            <person name="Yuan L."/>
            <person name="Wang Z."/>
            <person name="Xia Z."/>
            <person name="Xiao L."/>
            <person name="Anderson O.D."/>
            <person name="Ouyang S."/>
            <person name="Liang Y."/>
            <person name="Zimin A.V."/>
            <person name="Pertea G."/>
            <person name="Qi P."/>
            <person name="Bennetzen J.L."/>
            <person name="Dai X."/>
            <person name="Dawson M.W."/>
            <person name="Muller H.G."/>
            <person name="Kugler K."/>
            <person name="Rivarola-Duarte L."/>
            <person name="Spannagl M."/>
            <person name="Mayer K.F.X."/>
            <person name="Lu F.H."/>
            <person name="Bevan M.W."/>
            <person name="Leroy P."/>
            <person name="Li P."/>
            <person name="You F.M."/>
            <person name="Sun Q."/>
            <person name="Liu Z."/>
            <person name="Lyons E."/>
            <person name="Wicker T."/>
            <person name="Salzberg S.L."/>
            <person name="Devos K.M."/>
            <person name="Dvorak J."/>
        </authorList>
    </citation>
    <scope>NUCLEOTIDE SEQUENCE [LARGE SCALE GENOMIC DNA]</scope>
    <source>
        <strain evidence="2">cv. AL8/78</strain>
    </source>
</reference>
<evidence type="ECO:0000313" key="3">
    <source>
        <dbReference type="Proteomes" id="UP000015105"/>
    </source>
</evidence>
<protein>
    <submittedName>
        <fullName evidence="2">Uncharacterized protein</fullName>
    </submittedName>
</protein>
<evidence type="ECO:0000256" key="1">
    <source>
        <dbReference type="SAM" id="MobiDB-lite"/>
    </source>
</evidence>
<dbReference type="Gramene" id="AET3Gv20139900.1">
    <property type="protein sequence ID" value="AET3Gv20139900.1"/>
    <property type="gene ID" value="AET3Gv20139900"/>
</dbReference>
<reference evidence="2" key="4">
    <citation type="submission" date="2019-03" db="UniProtKB">
        <authorList>
            <consortium name="EnsemblPlants"/>
        </authorList>
    </citation>
    <scope>IDENTIFICATION</scope>
</reference>
<dbReference type="AlphaFoldDB" id="A0A453DWZ0"/>
<dbReference type="EnsemblPlants" id="AET3Gv20139900.1">
    <property type="protein sequence ID" value="AET3Gv20139900.1"/>
    <property type="gene ID" value="AET3Gv20139900"/>
</dbReference>
<feature type="region of interest" description="Disordered" evidence="1">
    <location>
        <begin position="142"/>
        <end position="161"/>
    </location>
</feature>
<reference evidence="3" key="1">
    <citation type="journal article" date="2014" name="Science">
        <title>Ancient hybridizations among the ancestral genomes of bread wheat.</title>
        <authorList>
            <consortium name="International Wheat Genome Sequencing Consortium,"/>
            <person name="Marcussen T."/>
            <person name="Sandve S.R."/>
            <person name="Heier L."/>
            <person name="Spannagl M."/>
            <person name="Pfeifer M."/>
            <person name="Jakobsen K.S."/>
            <person name="Wulff B.B."/>
            <person name="Steuernagel B."/>
            <person name="Mayer K.F."/>
            <person name="Olsen O.A."/>
        </authorList>
    </citation>
    <scope>NUCLEOTIDE SEQUENCE [LARGE SCALE GENOMIC DNA]</scope>
    <source>
        <strain evidence="3">cv. AL8/78</strain>
    </source>
</reference>
<reference evidence="3" key="2">
    <citation type="journal article" date="2017" name="Nat. Plants">
        <title>The Aegilops tauschii genome reveals multiple impacts of transposons.</title>
        <authorList>
            <person name="Zhao G."/>
            <person name="Zou C."/>
            <person name="Li K."/>
            <person name="Wang K."/>
            <person name="Li T."/>
            <person name="Gao L."/>
            <person name="Zhang X."/>
            <person name="Wang H."/>
            <person name="Yang Z."/>
            <person name="Liu X."/>
            <person name="Jiang W."/>
            <person name="Mao L."/>
            <person name="Kong X."/>
            <person name="Jiao Y."/>
            <person name="Jia J."/>
        </authorList>
    </citation>
    <scope>NUCLEOTIDE SEQUENCE [LARGE SCALE GENOMIC DNA]</scope>
    <source>
        <strain evidence="3">cv. AL8/78</strain>
    </source>
</reference>
<dbReference type="Proteomes" id="UP000015105">
    <property type="component" value="Chromosome 3D"/>
</dbReference>
<feature type="compositionally biased region" description="Polar residues" evidence="1">
    <location>
        <begin position="83"/>
        <end position="93"/>
    </location>
</feature>
<name>A0A453DWZ0_AEGTS</name>
<feature type="compositionally biased region" description="Polar residues" evidence="1">
    <location>
        <begin position="107"/>
        <end position="126"/>
    </location>
</feature>
<organism evidence="2 3">
    <name type="scientific">Aegilops tauschii subsp. strangulata</name>
    <name type="common">Goatgrass</name>
    <dbReference type="NCBI Taxonomy" id="200361"/>
    <lineage>
        <taxon>Eukaryota</taxon>
        <taxon>Viridiplantae</taxon>
        <taxon>Streptophyta</taxon>
        <taxon>Embryophyta</taxon>
        <taxon>Tracheophyta</taxon>
        <taxon>Spermatophyta</taxon>
        <taxon>Magnoliopsida</taxon>
        <taxon>Liliopsida</taxon>
        <taxon>Poales</taxon>
        <taxon>Poaceae</taxon>
        <taxon>BOP clade</taxon>
        <taxon>Pooideae</taxon>
        <taxon>Triticodae</taxon>
        <taxon>Triticeae</taxon>
        <taxon>Triticinae</taxon>
        <taxon>Aegilops</taxon>
    </lineage>
</organism>
<proteinExistence type="predicted"/>
<feature type="region of interest" description="Disordered" evidence="1">
    <location>
        <begin position="78"/>
        <end position="126"/>
    </location>
</feature>
<keyword evidence="3" id="KW-1185">Reference proteome</keyword>
<sequence length="161" mass="16953">SFPVPPPVCGAAAAHRPHLLALLHISGRPPHLLALLHISGQGTHFSGRPPHPPPHPLPVLQDCSMVLGGCGNVADGARADQFNGGSSTGQRQQHGGRPLDWEGDGTANRSGSGNHDASAGGSQSSGKEYLLGMLRWQFTCRRSGDTSRKGDTSKRWQFGDL</sequence>
<reference evidence="2" key="5">
    <citation type="journal article" date="2021" name="G3 (Bethesda)">
        <title>Aegilops tauschii genome assembly Aet v5.0 features greater sequence contiguity and improved annotation.</title>
        <authorList>
            <person name="Wang L."/>
            <person name="Zhu T."/>
            <person name="Rodriguez J.C."/>
            <person name="Deal K.R."/>
            <person name="Dubcovsky J."/>
            <person name="McGuire P.E."/>
            <person name="Lux T."/>
            <person name="Spannagl M."/>
            <person name="Mayer K.F.X."/>
            <person name="Baldrich P."/>
            <person name="Meyers B.C."/>
            <person name="Huo N."/>
            <person name="Gu Y.Q."/>
            <person name="Zhou H."/>
            <person name="Devos K.M."/>
            <person name="Bennetzen J.L."/>
            <person name="Unver T."/>
            <person name="Budak H."/>
            <person name="Gulick P.J."/>
            <person name="Galiba G."/>
            <person name="Kalapos B."/>
            <person name="Nelson D.R."/>
            <person name="Li P."/>
            <person name="You F.M."/>
            <person name="Luo M.C."/>
            <person name="Dvorak J."/>
        </authorList>
    </citation>
    <scope>NUCLEOTIDE SEQUENCE [LARGE SCALE GENOMIC DNA]</scope>
    <source>
        <strain evidence="2">cv. AL8/78</strain>
    </source>
</reference>
<evidence type="ECO:0000313" key="2">
    <source>
        <dbReference type="EnsemblPlants" id="AET3Gv20139900.1"/>
    </source>
</evidence>
<accession>A0A453DWZ0</accession>